<feature type="transmembrane region" description="Helical" evidence="1">
    <location>
        <begin position="75"/>
        <end position="94"/>
    </location>
</feature>
<keyword evidence="1" id="KW-1133">Transmembrane helix</keyword>
<gene>
    <name evidence="2" type="ORF">QTA56_14990</name>
</gene>
<evidence type="ECO:0000313" key="3">
    <source>
        <dbReference type="Proteomes" id="UP001168524"/>
    </source>
</evidence>
<sequence>MSNHPETLQTKMTEKFAQEYVTANYRYISAYNELNARTSQRQQALTIFITFFIGLLAALIAAHNATTSLNSHIEWILFGFPVASATFAFLNYKYERIITNLRRFLSSLERYHDAHLDIPSYNTDQQWVNDSNHARRFHDYACAVLILACNSIGISAFYVLFPQHIQQSYFVISCVVAVAILSAGLHWFLPKFGYQTPK</sequence>
<dbReference type="RefSeq" id="WP_267981799.1">
    <property type="nucleotide sequence ID" value="NZ_JAPQKF010000009.1"/>
</dbReference>
<keyword evidence="1" id="KW-0472">Membrane</keyword>
<reference evidence="2" key="1">
    <citation type="submission" date="2023-06" db="EMBL/GenBank/DDBJ databases">
        <title>Two novel species of Acinetobacter isolated from motorbike repairing workshop in Vietnam.</title>
        <authorList>
            <person name="Le N.T.T."/>
        </authorList>
    </citation>
    <scope>NUCLEOTIDE SEQUENCE</scope>
    <source>
        <strain evidence="2">VNH17</strain>
    </source>
</reference>
<evidence type="ECO:0000256" key="1">
    <source>
        <dbReference type="SAM" id="Phobius"/>
    </source>
</evidence>
<feature type="transmembrane region" description="Helical" evidence="1">
    <location>
        <begin position="140"/>
        <end position="161"/>
    </location>
</feature>
<keyword evidence="1" id="KW-0812">Transmembrane</keyword>
<dbReference type="Proteomes" id="UP001168524">
    <property type="component" value="Unassembled WGS sequence"/>
</dbReference>
<protein>
    <recommendedName>
        <fullName evidence="4">SMODS and SLOG-associating 2TM effector domain-containing protein</fullName>
    </recommendedName>
</protein>
<feature type="transmembrane region" description="Helical" evidence="1">
    <location>
        <begin position="167"/>
        <end position="189"/>
    </location>
</feature>
<organism evidence="2 3">
    <name type="scientific">Acinetobacter thutiue</name>
    <dbReference type="NCBI Taxonomy" id="2998078"/>
    <lineage>
        <taxon>Bacteria</taxon>
        <taxon>Pseudomonadati</taxon>
        <taxon>Pseudomonadota</taxon>
        <taxon>Gammaproteobacteria</taxon>
        <taxon>Moraxellales</taxon>
        <taxon>Moraxellaceae</taxon>
        <taxon>Acinetobacter</taxon>
    </lineage>
</organism>
<keyword evidence="3" id="KW-1185">Reference proteome</keyword>
<dbReference type="EMBL" id="JAUDZE010000009">
    <property type="protein sequence ID" value="MDN0015529.1"/>
    <property type="molecule type" value="Genomic_DNA"/>
</dbReference>
<evidence type="ECO:0008006" key="4">
    <source>
        <dbReference type="Google" id="ProtNLM"/>
    </source>
</evidence>
<accession>A0ABT7WSN3</accession>
<feature type="transmembrane region" description="Helical" evidence="1">
    <location>
        <begin position="44"/>
        <end position="63"/>
    </location>
</feature>
<evidence type="ECO:0000313" key="2">
    <source>
        <dbReference type="EMBL" id="MDN0015529.1"/>
    </source>
</evidence>
<proteinExistence type="predicted"/>
<comment type="caution">
    <text evidence="2">The sequence shown here is derived from an EMBL/GenBank/DDBJ whole genome shotgun (WGS) entry which is preliminary data.</text>
</comment>
<name>A0ABT7WSN3_9GAMM</name>